<evidence type="ECO:0000313" key="2">
    <source>
        <dbReference type="EMBL" id="RIA46219.1"/>
    </source>
</evidence>
<keyword evidence="1" id="KW-0175">Coiled coil</keyword>
<proteinExistence type="predicted"/>
<gene>
    <name evidence="2" type="ORF">DFR49_0752</name>
</gene>
<dbReference type="EMBL" id="QXDC01000002">
    <property type="protein sequence ID" value="RIA46219.1"/>
    <property type="molecule type" value="Genomic_DNA"/>
</dbReference>
<accession>A0A397PE66</accession>
<reference evidence="2 3" key="1">
    <citation type="submission" date="2018-08" db="EMBL/GenBank/DDBJ databases">
        <title>Genomic Encyclopedia of Type Strains, Phase IV (KMG-IV): sequencing the most valuable type-strain genomes for metagenomic binning, comparative biology and taxonomic classification.</title>
        <authorList>
            <person name="Goeker M."/>
        </authorList>
    </citation>
    <scope>NUCLEOTIDE SEQUENCE [LARGE SCALE GENOMIC DNA]</scope>
    <source>
        <strain evidence="2 3">DSM 25527</strain>
    </source>
</reference>
<protein>
    <submittedName>
        <fullName evidence="2">Uncharacterized protein</fullName>
    </submittedName>
</protein>
<feature type="coiled-coil region" evidence="1">
    <location>
        <begin position="47"/>
        <end position="108"/>
    </location>
</feature>
<organism evidence="2 3">
    <name type="scientific">Hephaestia caeni</name>
    <dbReference type="NCBI Taxonomy" id="645617"/>
    <lineage>
        <taxon>Bacteria</taxon>
        <taxon>Pseudomonadati</taxon>
        <taxon>Pseudomonadota</taxon>
        <taxon>Alphaproteobacteria</taxon>
        <taxon>Sphingomonadales</taxon>
        <taxon>Sphingomonadaceae</taxon>
        <taxon>Hephaestia</taxon>
    </lineage>
</organism>
<dbReference type="RefSeq" id="WP_119034463.1">
    <property type="nucleotide sequence ID" value="NZ_QXDC01000002.1"/>
</dbReference>
<sequence length="119" mass="12828">MTITATKSQDLSAIQALSLDGLTISLLAKAHQFERLAVSESYTATLLRRASDTLKRLERERTSLAADMDAVCLARDAAGILGSPADAIAILDEENRRLKAELDTLRQNMPALGIHAASH</sequence>
<evidence type="ECO:0000256" key="1">
    <source>
        <dbReference type="SAM" id="Coils"/>
    </source>
</evidence>
<name>A0A397PE66_9SPHN</name>
<dbReference type="Proteomes" id="UP000266568">
    <property type="component" value="Unassembled WGS sequence"/>
</dbReference>
<dbReference type="AlphaFoldDB" id="A0A397PE66"/>
<keyword evidence="3" id="KW-1185">Reference proteome</keyword>
<evidence type="ECO:0000313" key="3">
    <source>
        <dbReference type="Proteomes" id="UP000266568"/>
    </source>
</evidence>
<comment type="caution">
    <text evidence="2">The sequence shown here is derived from an EMBL/GenBank/DDBJ whole genome shotgun (WGS) entry which is preliminary data.</text>
</comment>